<evidence type="ECO:0000256" key="3">
    <source>
        <dbReference type="ARBA" id="ARBA00022475"/>
    </source>
</evidence>
<comment type="similarity">
    <text evidence="8 9">Belongs to the TRAP transporter small permease family.</text>
</comment>
<evidence type="ECO:0000256" key="4">
    <source>
        <dbReference type="ARBA" id="ARBA00022519"/>
    </source>
</evidence>
<dbReference type="GO" id="GO:0022857">
    <property type="term" value="F:transmembrane transporter activity"/>
    <property type="evidence" value="ECO:0007669"/>
    <property type="project" value="UniProtKB-UniRule"/>
</dbReference>
<dbReference type="Pfam" id="PF04290">
    <property type="entry name" value="DctQ"/>
    <property type="match status" value="1"/>
</dbReference>
<evidence type="ECO:0000256" key="1">
    <source>
        <dbReference type="ARBA" id="ARBA00004429"/>
    </source>
</evidence>
<evidence type="ECO:0000313" key="13">
    <source>
        <dbReference type="Proteomes" id="UP000199493"/>
    </source>
</evidence>
<protein>
    <recommendedName>
        <fullName evidence="9">TRAP transporter small permease protein</fullName>
    </recommendedName>
</protein>
<reference evidence="12 13" key="1">
    <citation type="submission" date="2016-10" db="EMBL/GenBank/DDBJ databases">
        <authorList>
            <person name="de Groot N.N."/>
        </authorList>
    </citation>
    <scope>NUCLEOTIDE SEQUENCE [LARGE SCALE GENOMIC DNA]</scope>
    <source>
        <strain evidence="12 13">558</strain>
    </source>
</reference>
<sequence>MTSSSTPPNAESSLRTPTIEDPSVYLDDPNRKLLEIDTETRQGPALFRWLTLGMEYLIGAILVALIVAVSSNVVGRSLFNHSLPWVDELARMLFIWLVFIGAAAAFARYEHIAVDALVRRLPLRFAHMLYCLQHLIIAGLMLVMVFGGYQVLSRSSGRSAIMGVPLSLVSLSLVLCVIFIAAVSLWRVWMSVRVIVQPHGQSADAQGE</sequence>
<comment type="function">
    <text evidence="9">Part of the tripartite ATP-independent periplasmic (TRAP) transport system.</text>
</comment>
<dbReference type="PANTHER" id="PTHR35011">
    <property type="entry name" value="2,3-DIKETO-L-GULONATE TRAP TRANSPORTER SMALL PERMEASE PROTEIN YIAM"/>
    <property type="match status" value="1"/>
</dbReference>
<evidence type="ECO:0000256" key="10">
    <source>
        <dbReference type="SAM" id="MobiDB-lite"/>
    </source>
</evidence>
<keyword evidence="7 9" id="KW-0472">Membrane</keyword>
<evidence type="ECO:0000256" key="9">
    <source>
        <dbReference type="RuleBase" id="RU369079"/>
    </source>
</evidence>
<feature type="domain" description="Tripartite ATP-independent periplasmic transporters DctQ component" evidence="11">
    <location>
        <begin position="65"/>
        <end position="192"/>
    </location>
</feature>
<evidence type="ECO:0000256" key="7">
    <source>
        <dbReference type="ARBA" id="ARBA00023136"/>
    </source>
</evidence>
<dbReference type="RefSeq" id="WP_062373525.1">
    <property type="nucleotide sequence ID" value="NZ_FODB01000023.1"/>
</dbReference>
<name>A0A1H8J7A2_9GAMM</name>
<keyword evidence="2 9" id="KW-0813">Transport</keyword>
<evidence type="ECO:0000256" key="6">
    <source>
        <dbReference type="ARBA" id="ARBA00022989"/>
    </source>
</evidence>
<comment type="subunit">
    <text evidence="9">The complex comprises the extracytoplasmic solute receptor protein and the two transmembrane proteins.</text>
</comment>
<evidence type="ECO:0000313" key="12">
    <source>
        <dbReference type="EMBL" id="SEN76355.1"/>
    </source>
</evidence>
<dbReference type="EMBL" id="FODB01000023">
    <property type="protein sequence ID" value="SEN76355.1"/>
    <property type="molecule type" value="Genomic_DNA"/>
</dbReference>
<dbReference type="InterPro" id="IPR055348">
    <property type="entry name" value="DctQ"/>
</dbReference>
<organism evidence="12 13">
    <name type="scientific">Vreelandella aquamarina</name>
    <dbReference type="NCBI Taxonomy" id="77097"/>
    <lineage>
        <taxon>Bacteria</taxon>
        <taxon>Pseudomonadati</taxon>
        <taxon>Pseudomonadota</taxon>
        <taxon>Gammaproteobacteria</taxon>
        <taxon>Oceanospirillales</taxon>
        <taxon>Halomonadaceae</taxon>
        <taxon>Vreelandella</taxon>
    </lineage>
</organism>
<keyword evidence="6 9" id="KW-1133">Transmembrane helix</keyword>
<feature type="transmembrane region" description="Helical" evidence="9">
    <location>
        <begin position="89"/>
        <end position="107"/>
    </location>
</feature>
<keyword evidence="4 9" id="KW-0997">Cell inner membrane</keyword>
<dbReference type="PANTHER" id="PTHR35011:SF2">
    <property type="entry name" value="2,3-DIKETO-L-GULONATE TRAP TRANSPORTER SMALL PERMEASE PROTEIN YIAM"/>
    <property type="match status" value="1"/>
</dbReference>
<dbReference type="AlphaFoldDB" id="A0A1H8J7A2"/>
<dbReference type="GO" id="GO:0005886">
    <property type="term" value="C:plasma membrane"/>
    <property type="evidence" value="ECO:0007669"/>
    <property type="project" value="UniProtKB-SubCell"/>
</dbReference>
<proteinExistence type="inferred from homology"/>
<feature type="transmembrane region" description="Helical" evidence="9">
    <location>
        <begin position="128"/>
        <end position="152"/>
    </location>
</feature>
<evidence type="ECO:0000259" key="11">
    <source>
        <dbReference type="Pfam" id="PF04290"/>
    </source>
</evidence>
<evidence type="ECO:0000256" key="8">
    <source>
        <dbReference type="ARBA" id="ARBA00038436"/>
    </source>
</evidence>
<dbReference type="GO" id="GO:0015740">
    <property type="term" value="P:C4-dicarboxylate transport"/>
    <property type="evidence" value="ECO:0007669"/>
    <property type="project" value="TreeGrafter"/>
</dbReference>
<dbReference type="InterPro" id="IPR007387">
    <property type="entry name" value="TRAP_DctQ"/>
</dbReference>
<dbReference type="STRING" id="77097.SAMN04490369_102335"/>
<keyword evidence="5 9" id="KW-0812">Transmembrane</keyword>
<comment type="subcellular location">
    <subcellularLocation>
        <location evidence="1 9">Cell inner membrane</location>
        <topology evidence="1 9">Multi-pass membrane protein</topology>
    </subcellularLocation>
</comment>
<feature type="region of interest" description="Disordered" evidence="10">
    <location>
        <begin position="1"/>
        <end position="21"/>
    </location>
</feature>
<keyword evidence="3" id="KW-1003">Cell membrane</keyword>
<feature type="compositionally biased region" description="Polar residues" evidence="10">
    <location>
        <begin position="1"/>
        <end position="16"/>
    </location>
</feature>
<gene>
    <name evidence="12" type="ORF">SAMN04490369_102335</name>
</gene>
<feature type="transmembrane region" description="Helical" evidence="9">
    <location>
        <begin position="164"/>
        <end position="186"/>
    </location>
</feature>
<accession>A0A1H8J7A2</accession>
<evidence type="ECO:0000256" key="5">
    <source>
        <dbReference type="ARBA" id="ARBA00022692"/>
    </source>
</evidence>
<dbReference type="Proteomes" id="UP000199493">
    <property type="component" value="Unassembled WGS sequence"/>
</dbReference>
<evidence type="ECO:0000256" key="2">
    <source>
        <dbReference type="ARBA" id="ARBA00022448"/>
    </source>
</evidence>
<feature type="transmembrane region" description="Helical" evidence="9">
    <location>
        <begin position="49"/>
        <end position="69"/>
    </location>
</feature>